<proteinExistence type="predicted"/>
<dbReference type="PANTHER" id="PTHR24148:SF77">
    <property type="entry name" value="HETEROKARYON INCOMPATIBILITY DOMAIN-CONTAINING PROTEIN"/>
    <property type="match status" value="1"/>
</dbReference>
<dbReference type="OrthoDB" id="2157530at2759"/>
<dbReference type="EMBL" id="ML977310">
    <property type="protein sequence ID" value="KAF2122504.1"/>
    <property type="molecule type" value="Genomic_DNA"/>
</dbReference>
<dbReference type="InterPro" id="IPR010730">
    <property type="entry name" value="HET"/>
</dbReference>
<dbReference type="PANTHER" id="PTHR24148">
    <property type="entry name" value="ANKYRIN REPEAT DOMAIN-CONTAINING PROTEIN 39 HOMOLOG-RELATED"/>
    <property type="match status" value="1"/>
</dbReference>
<evidence type="ECO:0000259" key="1">
    <source>
        <dbReference type="Pfam" id="PF06985"/>
    </source>
</evidence>
<name>A0A6A5ZU17_9PLEO</name>
<accession>A0A6A5ZU17</accession>
<dbReference type="Pfam" id="PF06985">
    <property type="entry name" value="HET"/>
    <property type="match status" value="1"/>
</dbReference>
<protein>
    <submittedName>
        <fullName evidence="2">Heterokaryon incompatibility protein-domain-containing protein</fullName>
    </submittedName>
</protein>
<feature type="domain" description="Heterokaryon incompatibility" evidence="1">
    <location>
        <begin position="35"/>
        <end position="143"/>
    </location>
</feature>
<dbReference type="AlphaFoldDB" id="A0A6A5ZU17"/>
<reference evidence="2" key="1">
    <citation type="journal article" date="2020" name="Stud. Mycol.">
        <title>101 Dothideomycetes genomes: a test case for predicting lifestyles and emergence of pathogens.</title>
        <authorList>
            <person name="Haridas S."/>
            <person name="Albert R."/>
            <person name="Binder M."/>
            <person name="Bloem J."/>
            <person name="Labutti K."/>
            <person name="Salamov A."/>
            <person name="Andreopoulos B."/>
            <person name="Baker S."/>
            <person name="Barry K."/>
            <person name="Bills G."/>
            <person name="Bluhm B."/>
            <person name="Cannon C."/>
            <person name="Castanera R."/>
            <person name="Culley D."/>
            <person name="Daum C."/>
            <person name="Ezra D."/>
            <person name="Gonzalez J."/>
            <person name="Henrissat B."/>
            <person name="Kuo A."/>
            <person name="Liang C."/>
            <person name="Lipzen A."/>
            <person name="Lutzoni F."/>
            <person name="Magnuson J."/>
            <person name="Mondo S."/>
            <person name="Nolan M."/>
            <person name="Ohm R."/>
            <person name="Pangilinan J."/>
            <person name="Park H.-J."/>
            <person name="Ramirez L."/>
            <person name="Alfaro M."/>
            <person name="Sun H."/>
            <person name="Tritt A."/>
            <person name="Yoshinaga Y."/>
            <person name="Zwiers L.-H."/>
            <person name="Turgeon B."/>
            <person name="Goodwin S."/>
            <person name="Spatafora J."/>
            <person name="Crous P."/>
            <person name="Grigoriev I."/>
        </authorList>
    </citation>
    <scope>NUCLEOTIDE SEQUENCE</scope>
    <source>
        <strain evidence="2">CBS 627.86</strain>
    </source>
</reference>
<evidence type="ECO:0000313" key="3">
    <source>
        <dbReference type="Proteomes" id="UP000799770"/>
    </source>
</evidence>
<evidence type="ECO:0000313" key="2">
    <source>
        <dbReference type="EMBL" id="KAF2122504.1"/>
    </source>
</evidence>
<dbReference type="Proteomes" id="UP000799770">
    <property type="component" value="Unassembled WGS sequence"/>
</dbReference>
<keyword evidence="3" id="KW-1185">Reference proteome</keyword>
<organism evidence="2 3">
    <name type="scientific">Lophiotrema nucula</name>
    <dbReference type="NCBI Taxonomy" id="690887"/>
    <lineage>
        <taxon>Eukaryota</taxon>
        <taxon>Fungi</taxon>
        <taxon>Dikarya</taxon>
        <taxon>Ascomycota</taxon>
        <taxon>Pezizomycotina</taxon>
        <taxon>Dothideomycetes</taxon>
        <taxon>Pleosporomycetidae</taxon>
        <taxon>Pleosporales</taxon>
        <taxon>Lophiotremataceae</taxon>
        <taxon>Lophiotrema</taxon>
    </lineage>
</organism>
<gene>
    <name evidence="2" type="ORF">BDV96DRAFT_593035</name>
</gene>
<sequence>MVVDGYSRDYSYAFSIQFDRETPVQLVDLTSIFFFSYTWDSPGNEKVIHVDNCKKKVMPSLHNFIRRLRAERAPRALWADAICINQNDTVEKNLQVRQMGDIYRRASCVLAWVGEHENRSKELFRGWPREANPSAVRRYMSSVTLSRKEQAYRKSPSLASFVREYGMMTDCANPRDKIYAFIGMANNPVASKMVPDYGASTAEVFLQFWLLYYGRPGFLMGGVGQPGPYMLLLAFDYTDDCQFADYLLDDFDRECFDLFHDRSRDRSSLRMCHETYLNAIQALWDGGLQSLSRKLLGHFLPPKEPWYKPVTKGPDGWRWLTAEERDNDNARRLREHKQKLMECRDDLRARGMWPKTRAMAFSPHSFPTNNTRLGAQASATPQGGPRIGQETYAQFQQGTQPHPYLDADDNVVISGRRWYQGRKDWAFERPSVVNNSAMKEEFSRTFCTTSHFV</sequence>
<dbReference type="InterPro" id="IPR052895">
    <property type="entry name" value="HetReg/Transcr_Mod"/>
</dbReference>